<dbReference type="EnsemblProtists" id="EOD41830">
    <property type="protein sequence ID" value="EOD41830"/>
    <property type="gene ID" value="EMIHUDRAFT_194377"/>
</dbReference>
<keyword evidence="3" id="KW-1185">Reference proteome</keyword>
<evidence type="ECO:0000256" key="1">
    <source>
        <dbReference type="SAM" id="MobiDB-lite"/>
    </source>
</evidence>
<dbReference type="RefSeq" id="XP_005794259.1">
    <property type="nucleotide sequence ID" value="XM_005794202.1"/>
</dbReference>
<name>A0A0D3L1E5_EMIH1</name>
<organism evidence="2 3">
    <name type="scientific">Emiliania huxleyi (strain CCMP1516)</name>
    <dbReference type="NCBI Taxonomy" id="280463"/>
    <lineage>
        <taxon>Eukaryota</taxon>
        <taxon>Haptista</taxon>
        <taxon>Haptophyta</taxon>
        <taxon>Prymnesiophyceae</taxon>
        <taxon>Isochrysidales</taxon>
        <taxon>Noelaerhabdaceae</taxon>
        <taxon>Emiliania</taxon>
    </lineage>
</organism>
<proteinExistence type="predicted"/>
<dbReference type="AlphaFoldDB" id="A0A0D3L1E5"/>
<protein>
    <submittedName>
        <fullName evidence="2">Uncharacterized protein</fullName>
    </submittedName>
</protein>
<reference evidence="3" key="1">
    <citation type="journal article" date="2013" name="Nature">
        <title>Pan genome of the phytoplankton Emiliania underpins its global distribution.</title>
        <authorList>
            <person name="Read B.A."/>
            <person name="Kegel J."/>
            <person name="Klute M.J."/>
            <person name="Kuo A."/>
            <person name="Lefebvre S.C."/>
            <person name="Maumus F."/>
            <person name="Mayer C."/>
            <person name="Miller J."/>
            <person name="Monier A."/>
            <person name="Salamov A."/>
            <person name="Young J."/>
            <person name="Aguilar M."/>
            <person name="Claverie J.M."/>
            <person name="Frickenhaus S."/>
            <person name="Gonzalez K."/>
            <person name="Herman E.K."/>
            <person name="Lin Y.C."/>
            <person name="Napier J."/>
            <person name="Ogata H."/>
            <person name="Sarno A.F."/>
            <person name="Shmutz J."/>
            <person name="Schroeder D."/>
            <person name="de Vargas C."/>
            <person name="Verret F."/>
            <person name="von Dassow P."/>
            <person name="Valentin K."/>
            <person name="Van de Peer Y."/>
            <person name="Wheeler G."/>
            <person name="Dacks J.B."/>
            <person name="Delwiche C.F."/>
            <person name="Dyhrman S.T."/>
            <person name="Glockner G."/>
            <person name="John U."/>
            <person name="Richards T."/>
            <person name="Worden A.Z."/>
            <person name="Zhang X."/>
            <person name="Grigoriev I.V."/>
            <person name="Allen A.E."/>
            <person name="Bidle K."/>
            <person name="Borodovsky M."/>
            <person name="Bowler C."/>
            <person name="Brownlee C."/>
            <person name="Cock J.M."/>
            <person name="Elias M."/>
            <person name="Gladyshev V.N."/>
            <person name="Groth M."/>
            <person name="Guda C."/>
            <person name="Hadaegh A."/>
            <person name="Iglesias-Rodriguez M.D."/>
            <person name="Jenkins J."/>
            <person name="Jones B.M."/>
            <person name="Lawson T."/>
            <person name="Leese F."/>
            <person name="Lindquist E."/>
            <person name="Lobanov A."/>
            <person name="Lomsadze A."/>
            <person name="Malik S.B."/>
            <person name="Marsh M.E."/>
            <person name="Mackinder L."/>
            <person name="Mock T."/>
            <person name="Mueller-Roeber B."/>
            <person name="Pagarete A."/>
            <person name="Parker M."/>
            <person name="Probert I."/>
            <person name="Quesneville H."/>
            <person name="Raines C."/>
            <person name="Rensing S.A."/>
            <person name="Riano-Pachon D.M."/>
            <person name="Richier S."/>
            <person name="Rokitta S."/>
            <person name="Shiraiwa Y."/>
            <person name="Soanes D.M."/>
            <person name="van der Giezen M."/>
            <person name="Wahlund T.M."/>
            <person name="Williams B."/>
            <person name="Wilson W."/>
            <person name="Wolfe G."/>
            <person name="Wurch L.L."/>
        </authorList>
    </citation>
    <scope>NUCLEOTIDE SEQUENCE</scope>
</reference>
<sequence length="121" mass="13422">MLSKDLRMRLCANSRASHATLGGVMPAMYLVFARRQSVGRGFRVAKQTKKEGADGLEAVHSNGEKEDKLWSAPSLGVVETEKPQFAHTFALWLPRVRLGHSKQATPSTRNASRWGATYRPD</sequence>
<dbReference type="HOGENOM" id="CLU_2042441_0_0_1"/>
<dbReference type="Proteomes" id="UP000013827">
    <property type="component" value="Unassembled WGS sequence"/>
</dbReference>
<evidence type="ECO:0000313" key="2">
    <source>
        <dbReference type="EnsemblProtists" id="EOD41830"/>
    </source>
</evidence>
<feature type="region of interest" description="Disordered" evidence="1">
    <location>
        <begin position="100"/>
        <end position="121"/>
    </location>
</feature>
<reference evidence="2" key="2">
    <citation type="submission" date="2024-10" db="UniProtKB">
        <authorList>
            <consortium name="EnsemblProtists"/>
        </authorList>
    </citation>
    <scope>IDENTIFICATION</scope>
</reference>
<dbReference type="GeneID" id="17287100"/>
<dbReference type="KEGG" id="ehx:EMIHUDRAFT_194377"/>
<evidence type="ECO:0000313" key="3">
    <source>
        <dbReference type="Proteomes" id="UP000013827"/>
    </source>
</evidence>
<accession>A0A0D3L1E5</accession>
<dbReference type="PaxDb" id="2903-EOD41830"/>
<feature type="compositionally biased region" description="Polar residues" evidence="1">
    <location>
        <begin position="102"/>
        <end position="111"/>
    </location>
</feature>